<dbReference type="HOGENOM" id="CLU_570106_0_0_1"/>
<feature type="region of interest" description="Disordered" evidence="1">
    <location>
        <begin position="138"/>
        <end position="163"/>
    </location>
</feature>
<feature type="region of interest" description="Disordered" evidence="1">
    <location>
        <begin position="338"/>
        <end position="377"/>
    </location>
</feature>
<dbReference type="GeneID" id="9184041"/>
<feature type="compositionally biased region" description="Polar residues" evidence="1">
    <location>
        <begin position="338"/>
        <end position="360"/>
    </location>
</feature>
<dbReference type="RefSeq" id="XP_002842492.1">
    <property type="nucleotide sequence ID" value="XM_002842446.1"/>
</dbReference>
<dbReference type="AlphaFoldDB" id="D5G4G9"/>
<evidence type="ECO:0000256" key="1">
    <source>
        <dbReference type="SAM" id="MobiDB-lite"/>
    </source>
</evidence>
<keyword evidence="3" id="KW-1185">Reference proteome</keyword>
<evidence type="ECO:0000313" key="2">
    <source>
        <dbReference type="EMBL" id="CAZ79412.1"/>
    </source>
</evidence>
<feature type="region of interest" description="Disordered" evidence="1">
    <location>
        <begin position="430"/>
        <end position="479"/>
    </location>
</feature>
<dbReference type="KEGG" id="tml:GSTUM_00004102001"/>
<reference evidence="2 3" key="1">
    <citation type="journal article" date="2010" name="Nature">
        <title>Perigord black truffle genome uncovers evolutionary origins and mechanisms of symbiosis.</title>
        <authorList>
            <person name="Martin F."/>
            <person name="Kohler A."/>
            <person name="Murat C."/>
            <person name="Balestrini R."/>
            <person name="Coutinho P.M."/>
            <person name="Jaillon O."/>
            <person name="Montanini B."/>
            <person name="Morin E."/>
            <person name="Noel B."/>
            <person name="Percudani R."/>
            <person name="Porcel B."/>
            <person name="Rubini A."/>
            <person name="Amicucci A."/>
            <person name="Amselem J."/>
            <person name="Anthouard V."/>
            <person name="Arcioni S."/>
            <person name="Artiguenave F."/>
            <person name="Aury J.M."/>
            <person name="Ballario P."/>
            <person name="Bolchi A."/>
            <person name="Brenna A."/>
            <person name="Brun A."/>
            <person name="Buee M."/>
            <person name="Cantarel B."/>
            <person name="Chevalier G."/>
            <person name="Couloux A."/>
            <person name="Da Silva C."/>
            <person name="Denoeud F."/>
            <person name="Duplessis S."/>
            <person name="Ghignone S."/>
            <person name="Hilselberger B."/>
            <person name="Iotti M."/>
            <person name="Marcais B."/>
            <person name="Mello A."/>
            <person name="Miranda M."/>
            <person name="Pacioni G."/>
            <person name="Quesneville H."/>
            <person name="Riccioni C."/>
            <person name="Ruotolo R."/>
            <person name="Splivallo R."/>
            <person name="Stocchi V."/>
            <person name="Tisserant E."/>
            <person name="Viscomi A.R."/>
            <person name="Zambonelli A."/>
            <person name="Zampieri E."/>
            <person name="Henrissat B."/>
            <person name="Lebrun M.H."/>
            <person name="Paolocci F."/>
            <person name="Bonfante P."/>
            <person name="Ottonello S."/>
            <person name="Wincker P."/>
        </authorList>
    </citation>
    <scope>NUCLEOTIDE SEQUENCE [LARGE SCALE GENOMIC DNA]</scope>
    <source>
        <strain evidence="2 3">Mel28</strain>
    </source>
</reference>
<organism evidence="2 3">
    <name type="scientific">Tuber melanosporum (strain Mel28)</name>
    <name type="common">Perigord black truffle</name>
    <dbReference type="NCBI Taxonomy" id="656061"/>
    <lineage>
        <taxon>Eukaryota</taxon>
        <taxon>Fungi</taxon>
        <taxon>Dikarya</taxon>
        <taxon>Ascomycota</taxon>
        <taxon>Pezizomycotina</taxon>
        <taxon>Pezizomycetes</taxon>
        <taxon>Pezizales</taxon>
        <taxon>Tuberaceae</taxon>
        <taxon>Tuber</taxon>
    </lineage>
</organism>
<accession>D5G4G9</accession>
<name>D5G4G9_TUBMM</name>
<protein>
    <submittedName>
        <fullName evidence="2">(Perigord truffle) hypothetical protein</fullName>
    </submittedName>
</protein>
<dbReference type="EMBL" id="FN429987">
    <property type="protein sequence ID" value="CAZ79412.1"/>
    <property type="molecule type" value="Genomic_DNA"/>
</dbReference>
<dbReference type="InParanoid" id="D5G4G9"/>
<dbReference type="Proteomes" id="UP000006911">
    <property type="component" value="Unassembled WGS sequence"/>
</dbReference>
<gene>
    <name evidence="2" type="ORF">GSTUM_00004102001</name>
</gene>
<sequence>MSATNTSPIFGNFQRPFPISQEAATRVALKNLVSLLHPPNATLQNLDATKPQGFQAASCGSGQGQPGDDLRGQRLGPHQPTEIQNIAPDTGSDCDNGNASTLKGVAWPAPEETTLAYHDSSQGREMVAALRMRFDAPTSATAGSESPKPLESPIPRWPGTGKDKSGFFETVEVKTELSEVPLEALQYTERLQNTQSVALVTSHQVVESAIEGLSGSDADASLPTNADGEPDMNDEALERLVAESGLHMDELLSGVMEPEAFTTSESSQPSVAQRVHGDIGDLVGHGSEESMSLDQINALLGYLTENMDLGEPVNTSSPHSTNLVSHDQVADPTQDTIAAPTNNWRNRQYPSTPSANTISRGTKRCSPDDSSSLPKRICKPPQSPIALTQLQAILQSSDHSQPISRHHVSSSYASSFGNSENMNKRLMKPPPYRPASKSPSIGITTGPGSAATIHAKSNEHEKKVKSMGFPPLMAGMKPK</sequence>
<feature type="region of interest" description="Disordered" evidence="1">
    <location>
        <begin position="53"/>
        <end position="94"/>
    </location>
</feature>
<evidence type="ECO:0000313" key="3">
    <source>
        <dbReference type="Proteomes" id="UP000006911"/>
    </source>
</evidence>
<feature type="compositionally biased region" description="Polar residues" evidence="1">
    <location>
        <begin position="437"/>
        <end position="447"/>
    </location>
</feature>
<proteinExistence type="predicted"/>